<evidence type="ECO:0000256" key="2">
    <source>
        <dbReference type="ARBA" id="ARBA00023125"/>
    </source>
</evidence>
<feature type="DNA-binding region" description="H-T-H motif" evidence="4">
    <location>
        <begin position="39"/>
        <end position="58"/>
    </location>
</feature>
<dbReference type="GO" id="GO:0003677">
    <property type="term" value="F:DNA binding"/>
    <property type="evidence" value="ECO:0007669"/>
    <property type="project" value="UniProtKB-UniRule"/>
</dbReference>
<name>M4ZEJ3_9BRAD</name>
<dbReference type="GeneID" id="301819687"/>
<dbReference type="OrthoDB" id="9795242at2"/>
<keyword evidence="2 4" id="KW-0238">DNA-binding</keyword>
<dbReference type="PROSITE" id="PS01081">
    <property type="entry name" value="HTH_TETR_1"/>
    <property type="match status" value="1"/>
</dbReference>
<feature type="domain" description="HTH tetR-type" evidence="5">
    <location>
        <begin position="16"/>
        <end position="76"/>
    </location>
</feature>
<accession>M4ZEJ3</accession>
<dbReference type="InterPro" id="IPR023772">
    <property type="entry name" value="DNA-bd_HTH_TetR-type_CS"/>
</dbReference>
<dbReference type="KEGG" id="aol:S58_59590"/>
<reference evidence="6 7" key="1">
    <citation type="journal article" date="2013" name="Appl. Environ. Microbiol.">
        <title>Genome analysis suggests that the soil oligotrophic bacterium Agromonas oligotrophica (Bradyrhizobium oligotrophicum) is a nitrogen-fixing symbiont of Aeschynomene indica.</title>
        <authorList>
            <person name="Okubo T."/>
            <person name="Fukushima S."/>
            <person name="Itakura M."/>
            <person name="Oshima K."/>
            <person name="Longtonglang A."/>
            <person name="Teaumroong N."/>
            <person name="Mitsui H."/>
            <person name="Hattori M."/>
            <person name="Hattori R."/>
            <person name="Hattori T."/>
            <person name="Minamisawa K."/>
        </authorList>
    </citation>
    <scope>NUCLEOTIDE SEQUENCE [LARGE SCALE GENOMIC DNA]</scope>
    <source>
        <strain evidence="6 7">S58</strain>
    </source>
</reference>
<dbReference type="eggNOG" id="COG1309">
    <property type="taxonomic scope" value="Bacteria"/>
</dbReference>
<dbReference type="HOGENOM" id="CLU_069356_28_0_5"/>
<dbReference type="InterPro" id="IPR036271">
    <property type="entry name" value="Tet_transcr_reg_TetR-rel_C_sf"/>
</dbReference>
<dbReference type="EMBL" id="AP012603">
    <property type="protein sequence ID" value="BAM91936.1"/>
    <property type="molecule type" value="Genomic_DNA"/>
</dbReference>
<dbReference type="PROSITE" id="PS50977">
    <property type="entry name" value="HTH_TETR_2"/>
    <property type="match status" value="1"/>
</dbReference>
<gene>
    <name evidence="6" type="ORF">S58_59590</name>
</gene>
<evidence type="ECO:0000256" key="1">
    <source>
        <dbReference type="ARBA" id="ARBA00023015"/>
    </source>
</evidence>
<dbReference type="Gene3D" id="1.10.357.10">
    <property type="entry name" value="Tetracycline Repressor, domain 2"/>
    <property type="match status" value="1"/>
</dbReference>
<dbReference type="InterPro" id="IPR009057">
    <property type="entry name" value="Homeodomain-like_sf"/>
</dbReference>
<dbReference type="Pfam" id="PF00440">
    <property type="entry name" value="TetR_N"/>
    <property type="match status" value="1"/>
</dbReference>
<dbReference type="InterPro" id="IPR001647">
    <property type="entry name" value="HTH_TetR"/>
</dbReference>
<evidence type="ECO:0000256" key="4">
    <source>
        <dbReference type="PROSITE-ProRule" id="PRU00335"/>
    </source>
</evidence>
<keyword evidence="3" id="KW-0804">Transcription</keyword>
<dbReference type="Pfam" id="PF16925">
    <property type="entry name" value="TetR_C_13"/>
    <property type="match status" value="1"/>
</dbReference>
<dbReference type="AlphaFoldDB" id="M4ZEJ3"/>
<dbReference type="PATRIC" id="fig|1245469.3.peg.6100"/>
<dbReference type="SUPFAM" id="SSF48498">
    <property type="entry name" value="Tetracyclin repressor-like, C-terminal domain"/>
    <property type="match status" value="1"/>
</dbReference>
<keyword evidence="1" id="KW-0805">Transcription regulation</keyword>
<evidence type="ECO:0000256" key="3">
    <source>
        <dbReference type="ARBA" id="ARBA00023163"/>
    </source>
</evidence>
<dbReference type="Gene3D" id="1.10.10.60">
    <property type="entry name" value="Homeodomain-like"/>
    <property type="match status" value="1"/>
</dbReference>
<evidence type="ECO:0000259" key="5">
    <source>
        <dbReference type="PROSITE" id="PS50977"/>
    </source>
</evidence>
<dbReference type="RefSeq" id="WP_015669021.1">
    <property type="nucleotide sequence ID" value="NC_020453.1"/>
</dbReference>
<sequence length="203" mass="21924">MSDSAPSPRTPGRPREFDMGVVLDKAITVFSRLGYSATSVADLNDALGLTSGSIYKAFGDKRGVLMAALDRYVDRRTRRLDTLLAPARTGRDRVAAVLKSYAETSHGETGRTGCLVIGTLMEFAGSDPSLRERLTKILATHETRLLRFIREGQADGSIASAINPEVTARLLLCVLQGMRVLGKSGRKPADMAAICDDALRLLD</sequence>
<evidence type="ECO:0000313" key="6">
    <source>
        <dbReference type="EMBL" id="BAM91936.1"/>
    </source>
</evidence>
<dbReference type="SUPFAM" id="SSF46689">
    <property type="entry name" value="Homeodomain-like"/>
    <property type="match status" value="1"/>
</dbReference>
<dbReference type="STRING" id="1245469.S58_59590"/>
<dbReference type="PANTHER" id="PTHR47506:SF10">
    <property type="entry name" value="TRANSCRIPTIONAL REGULATORY PROTEIN"/>
    <property type="match status" value="1"/>
</dbReference>
<dbReference type="PANTHER" id="PTHR47506">
    <property type="entry name" value="TRANSCRIPTIONAL REGULATORY PROTEIN"/>
    <property type="match status" value="1"/>
</dbReference>
<organism evidence="6 7">
    <name type="scientific">Bradyrhizobium oligotrophicum S58</name>
    <dbReference type="NCBI Taxonomy" id="1245469"/>
    <lineage>
        <taxon>Bacteria</taxon>
        <taxon>Pseudomonadati</taxon>
        <taxon>Pseudomonadota</taxon>
        <taxon>Alphaproteobacteria</taxon>
        <taxon>Hyphomicrobiales</taxon>
        <taxon>Nitrobacteraceae</taxon>
        <taxon>Bradyrhizobium</taxon>
    </lineage>
</organism>
<protein>
    <submittedName>
        <fullName evidence="6">Transcriptional regulator, TetR family</fullName>
    </submittedName>
</protein>
<evidence type="ECO:0000313" key="7">
    <source>
        <dbReference type="Proteomes" id="UP000011841"/>
    </source>
</evidence>
<proteinExistence type="predicted"/>
<dbReference type="InterPro" id="IPR011075">
    <property type="entry name" value="TetR_C"/>
</dbReference>
<keyword evidence="7" id="KW-1185">Reference proteome</keyword>
<dbReference type="Proteomes" id="UP000011841">
    <property type="component" value="Chromosome"/>
</dbReference>